<proteinExistence type="predicted"/>
<dbReference type="Proteomes" id="UP001281003">
    <property type="component" value="Unassembled WGS sequence"/>
</dbReference>
<gene>
    <name evidence="1" type="ORF">B0T20DRAFT_505629</name>
</gene>
<comment type="caution">
    <text evidence="1">The sequence shown here is derived from an EMBL/GenBank/DDBJ whole genome shotgun (WGS) entry which is preliminary data.</text>
</comment>
<sequence>MFYLEETSTVAIGKINLGVSPTTTRRRGGGPRNPSVTHDRCLPFVTYLEQDLAQAIDIQQLEMSVPSGPRLIQISAASPKNAVPHYRCFSQERVPFSVLLLSTSFLRFFPTCPFGLQISAASPKNAVRAATLVVNEPITLDACITPMTRHSADPTSAIQQDTGTTCAWGGPIAPFLPTLPATRHTSERAARLAHLFGSIELVRT</sequence>
<reference evidence="1" key="2">
    <citation type="submission" date="2023-07" db="EMBL/GenBank/DDBJ databases">
        <authorList>
            <consortium name="Lawrence Berkeley National Laboratory"/>
            <person name="Haridas S."/>
            <person name="Hensen N."/>
            <person name="Bonometti L."/>
            <person name="Westerberg I."/>
            <person name="Brannstrom I.O."/>
            <person name="Guillou S."/>
            <person name="Cros-Aarteil S."/>
            <person name="Calhoun S."/>
            <person name="Kuo A."/>
            <person name="Mondo S."/>
            <person name="Pangilinan J."/>
            <person name="Riley R."/>
            <person name="LaButti K."/>
            <person name="Andreopoulos B."/>
            <person name="Lipzen A."/>
            <person name="Chen C."/>
            <person name="Yanf M."/>
            <person name="Daum C."/>
            <person name="Ng V."/>
            <person name="Clum A."/>
            <person name="Steindorff A."/>
            <person name="Ohm R."/>
            <person name="Martin F."/>
            <person name="Silar P."/>
            <person name="Natvig D."/>
            <person name="Lalanne C."/>
            <person name="Gautier V."/>
            <person name="Ament-velasquez S.L."/>
            <person name="Kruys A."/>
            <person name="Hutchinson M.I."/>
            <person name="Powell A.J."/>
            <person name="Barry K."/>
            <person name="Miller A.N."/>
            <person name="Grigoriev I.V."/>
            <person name="Debuchy R."/>
            <person name="Gladieux P."/>
            <person name="Thoren M.H."/>
            <person name="Johannesson H."/>
        </authorList>
    </citation>
    <scope>NUCLEOTIDE SEQUENCE</scope>
    <source>
        <strain evidence="1">FGSC 1904</strain>
    </source>
</reference>
<reference evidence="1" key="1">
    <citation type="journal article" date="2023" name="Mol. Phylogenet. Evol.">
        <title>Genome-scale phylogeny and comparative genomics of the fungal order Sordariales.</title>
        <authorList>
            <person name="Hensen N."/>
            <person name="Bonometti L."/>
            <person name="Westerberg I."/>
            <person name="Brannstrom I.O."/>
            <person name="Guillou S."/>
            <person name="Cros-Aarteil S."/>
            <person name="Calhoun S."/>
            <person name="Haridas S."/>
            <person name="Kuo A."/>
            <person name="Mondo S."/>
            <person name="Pangilinan J."/>
            <person name="Riley R."/>
            <person name="LaButti K."/>
            <person name="Andreopoulos B."/>
            <person name="Lipzen A."/>
            <person name="Chen C."/>
            <person name="Yan M."/>
            <person name="Daum C."/>
            <person name="Ng V."/>
            <person name="Clum A."/>
            <person name="Steindorff A."/>
            <person name="Ohm R.A."/>
            <person name="Martin F."/>
            <person name="Silar P."/>
            <person name="Natvig D.O."/>
            <person name="Lalanne C."/>
            <person name="Gautier V."/>
            <person name="Ament-Velasquez S.L."/>
            <person name="Kruys A."/>
            <person name="Hutchinson M.I."/>
            <person name="Powell A.J."/>
            <person name="Barry K."/>
            <person name="Miller A.N."/>
            <person name="Grigoriev I.V."/>
            <person name="Debuchy R."/>
            <person name="Gladieux P."/>
            <person name="Hiltunen Thoren M."/>
            <person name="Johannesson H."/>
        </authorList>
    </citation>
    <scope>NUCLEOTIDE SEQUENCE</scope>
    <source>
        <strain evidence="1">FGSC 1904</strain>
    </source>
</reference>
<protein>
    <submittedName>
        <fullName evidence="1">Uncharacterized protein</fullName>
    </submittedName>
</protein>
<keyword evidence="2" id="KW-1185">Reference proteome</keyword>
<accession>A0AAE0UD48</accession>
<name>A0AAE0UD48_SORBR</name>
<evidence type="ECO:0000313" key="2">
    <source>
        <dbReference type="Proteomes" id="UP001281003"/>
    </source>
</evidence>
<evidence type="ECO:0000313" key="1">
    <source>
        <dbReference type="EMBL" id="KAK3399713.1"/>
    </source>
</evidence>
<organism evidence="1 2">
    <name type="scientific">Sordaria brevicollis</name>
    <dbReference type="NCBI Taxonomy" id="83679"/>
    <lineage>
        <taxon>Eukaryota</taxon>
        <taxon>Fungi</taxon>
        <taxon>Dikarya</taxon>
        <taxon>Ascomycota</taxon>
        <taxon>Pezizomycotina</taxon>
        <taxon>Sordariomycetes</taxon>
        <taxon>Sordariomycetidae</taxon>
        <taxon>Sordariales</taxon>
        <taxon>Sordariaceae</taxon>
        <taxon>Sordaria</taxon>
    </lineage>
</organism>
<dbReference type="EMBL" id="JAUTDP010000004">
    <property type="protein sequence ID" value="KAK3399713.1"/>
    <property type="molecule type" value="Genomic_DNA"/>
</dbReference>
<dbReference type="AlphaFoldDB" id="A0AAE0UD48"/>